<protein>
    <submittedName>
        <fullName evidence="2">Uncharacterized protein</fullName>
    </submittedName>
</protein>
<proteinExistence type="predicted"/>
<dbReference type="AlphaFoldDB" id="A0A915I5M8"/>
<dbReference type="WBParaSite" id="nRc.2.0.1.t08689-RA">
    <property type="protein sequence ID" value="nRc.2.0.1.t08689-RA"/>
    <property type="gene ID" value="nRc.2.0.1.g08689"/>
</dbReference>
<name>A0A915I5M8_ROMCU</name>
<dbReference type="Proteomes" id="UP000887565">
    <property type="component" value="Unplaced"/>
</dbReference>
<reference evidence="2" key="1">
    <citation type="submission" date="2022-11" db="UniProtKB">
        <authorList>
            <consortium name="WormBaseParasite"/>
        </authorList>
    </citation>
    <scope>IDENTIFICATION</scope>
</reference>
<evidence type="ECO:0000313" key="1">
    <source>
        <dbReference type="Proteomes" id="UP000887565"/>
    </source>
</evidence>
<organism evidence="1 2">
    <name type="scientific">Romanomermis culicivorax</name>
    <name type="common">Nematode worm</name>
    <dbReference type="NCBI Taxonomy" id="13658"/>
    <lineage>
        <taxon>Eukaryota</taxon>
        <taxon>Metazoa</taxon>
        <taxon>Ecdysozoa</taxon>
        <taxon>Nematoda</taxon>
        <taxon>Enoplea</taxon>
        <taxon>Dorylaimia</taxon>
        <taxon>Mermithida</taxon>
        <taxon>Mermithoidea</taxon>
        <taxon>Mermithidae</taxon>
        <taxon>Romanomermis</taxon>
    </lineage>
</organism>
<evidence type="ECO:0000313" key="2">
    <source>
        <dbReference type="WBParaSite" id="nRc.2.0.1.t08689-RA"/>
    </source>
</evidence>
<accession>A0A915I5M8</accession>
<sequence>MTSMAQSVGIPCSGLWAAKWAGRACRTGMPAGGYLTVAVIVGMWYDANTLVEPTCINVDKSVVAGIAYFSSGGGIAQETVRARAGTPDDAKRQLLITQTG</sequence>
<keyword evidence="1" id="KW-1185">Reference proteome</keyword>